<sequence>MINKALNSTSSYKLAVVNNSLRRFFEETMGRINTDLFVIHNPKFVKAMFDEILKTLPDFHAPTDVINNHIRIQFLNTVSDRVKAMSENFSIFKETYQKSNTGILFEDWYYERQREGIMLAQSGKYDELIDKVENSEMQSKDKNIDINLAEAITDFIASVIPTEHRMDFIGYNGKFVKELAVKVAIDLDIRNLPSNKIPTVGEVLNFLNSNYSKALDERAIVYGKYINFYKRCCEAGQMNGMLFEDWLISTGRMEKKEIKHDNPYIVGQYTSKGPISYAPSQKTNQLGDDFIAETRLRSVPSIFRGGNRINTGFEHETVKSSSYLQNPGLTDLYYAESDNNNNDKHIEENTHTLDRISTAFTSGKLSPEEEARAAIHREFSGPSIAQLLVEEAQRISETANKINKEGGNVKSMKIAALSADSIRRGEYFRSPLTIVFSSIKDKKERDWVFSIVKAYVRDCVKNNTIDPVTAIQGLRNLHSSFIEDDNRFDDTMLTHMKEYSSAIAQYADQLSKVVNIKSAKEIYSKLKDHLDDLEDLLSDEK</sequence>
<evidence type="ECO:0000313" key="2">
    <source>
        <dbReference type="Proteomes" id="UP000322144"/>
    </source>
</evidence>
<evidence type="ECO:0000313" key="1">
    <source>
        <dbReference type="EMBL" id="QEM41782.1"/>
    </source>
</evidence>
<dbReference type="GeneID" id="77936803"/>
<name>A0A5C1K7E0_9CAUD</name>
<proteinExistence type="predicted"/>
<dbReference type="EMBL" id="MN103543">
    <property type="protein sequence ID" value="QEM41782.1"/>
    <property type="molecule type" value="Genomic_DNA"/>
</dbReference>
<reference evidence="1 2" key="1">
    <citation type="submission" date="2019-06" db="EMBL/GenBank/DDBJ databases">
        <title>A distant relative of Phikzvirus genus phages from a therapeutic phage collection.</title>
        <authorList>
            <person name="Hejnowicz M.S."/>
            <person name="Dabrowski K."/>
            <person name="Gawor J."/>
            <person name="Weber-Dabrowska B."/>
            <person name="Gromadka R."/>
            <person name="Lobocka M.B."/>
        </authorList>
    </citation>
    <scope>NUCLEOTIDE SEQUENCE [LARGE SCALE GENOMIC DNA]</scope>
</reference>
<organism evidence="1 2">
    <name type="scientific">Pseudomonas phage vB_PaeM_PS119XW</name>
    <dbReference type="NCBI Taxonomy" id="2601632"/>
    <lineage>
        <taxon>Viruses</taxon>
        <taxon>Duplodnaviria</taxon>
        <taxon>Heunggongvirae</taxon>
        <taxon>Uroviricota</taxon>
        <taxon>Caudoviricetes</taxon>
        <taxon>Chimalliviridae</taxon>
        <taxon>Pawinskivirus</taxon>
        <taxon>Pawinskivirus PS119XW</taxon>
    </lineage>
</organism>
<dbReference type="RefSeq" id="YP_010660793.1">
    <property type="nucleotide sequence ID" value="NC_070882.1"/>
</dbReference>
<dbReference type="Proteomes" id="UP000322144">
    <property type="component" value="Segment"/>
</dbReference>
<dbReference type="KEGG" id="vg:77936803"/>
<accession>A0A5C1K7E0</accession>
<protein>
    <submittedName>
        <fullName evidence="1">Uncharacterized protein</fullName>
    </submittedName>
</protein>
<keyword evidence="2" id="KW-1185">Reference proteome</keyword>